<dbReference type="Proteomes" id="UP000242662">
    <property type="component" value="Unassembled WGS sequence"/>
</dbReference>
<sequence>MKKMTLSVLCATVLVSSLTACGNTTGMESQRTRTQMDERIVDGDRAYPYDYNAGYKRNRIQNNQGTSKYSRTIRDDVGMNTSRTRAYQYKNGASDGIRAKVIPEERGITGNNRVGMVDEDGFINRMGRRDNRGMMFQGQGYNKRGHHRATQRVNETPLQYHRDYYGKEVRRITEEVEKIDGVIEARVMIHGNDVVVGYVPDDGDDGVHARVKAEVARLVGEDKNVTVTSDDYAFSTLRKMDDQLRSGTAFEEMEDTFTDMLDDMRDMLRQPMR</sequence>
<evidence type="ECO:0000313" key="2">
    <source>
        <dbReference type="EMBL" id="SDC21173.1"/>
    </source>
</evidence>
<keyword evidence="3" id="KW-1185">Reference proteome</keyword>
<keyword evidence="1" id="KW-0732">Signal</keyword>
<dbReference type="STRING" id="1464122.SAMN05421737_10666"/>
<name>A0A1G6JR52_9BACI</name>
<dbReference type="OrthoDB" id="2968939at2"/>
<feature type="signal peptide" evidence="1">
    <location>
        <begin position="1"/>
        <end position="22"/>
    </location>
</feature>
<feature type="chain" id="PRO_5017276889" evidence="1">
    <location>
        <begin position="23"/>
        <end position="273"/>
    </location>
</feature>
<reference evidence="3" key="1">
    <citation type="submission" date="2016-09" db="EMBL/GenBank/DDBJ databases">
        <authorList>
            <person name="Varghese N."/>
            <person name="Submissions S."/>
        </authorList>
    </citation>
    <scope>NUCLEOTIDE SEQUENCE [LARGE SCALE GENOMIC DNA]</scope>
    <source>
        <strain evidence="3">25nlg</strain>
    </source>
</reference>
<protein>
    <submittedName>
        <fullName evidence="2">Sporulation lipoprotein YhcN/YlaJ (Spore_YhcN_YlaJ)</fullName>
    </submittedName>
</protein>
<evidence type="ECO:0000256" key="1">
    <source>
        <dbReference type="SAM" id="SignalP"/>
    </source>
</evidence>
<dbReference type="InterPro" id="IPR019076">
    <property type="entry name" value="Spore_lipoprot_YhcN/YlaJ-like"/>
</dbReference>
<evidence type="ECO:0000313" key="3">
    <source>
        <dbReference type="Proteomes" id="UP000242662"/>
    </source>
</evidence>
<dbReference type="Pfam" id="PF09580">
    <property type="entry name" value="Spore_YhcN_YlaJ"/>
    <property type="match status" value="1"/>
</dbReference>
<dbReference type="EMBL" id="FMYM01000006">
    <property type="protein sequence ID" value="SDC21173.1"/>
    <property type="molecule type" value="Genomic_DNA"/>
</dbReference>
<organism evidence="2 3">
    <name type="scientific">Shouchella lonarensis</name>
    <dbReference type="NCBI Taxonomy" id="1464122"/>
    <lineage>
        <taxon>Bacteria</taxon>
        <taxon>Bacillati</taxon>
        <taxon>Bacillota</taxon>
        <taxon>Bacilli</taxon>
        <taxon>Bacillales</taxon>
        <taxon>Bacillaceae</taxon>
        <taxon>Shouchella</taxon>
    </lineage>
</organism>
<proteinExistence type="predicted"/>
<keyword evidence="2" id="KW-0449">Lipoprotein</keyword>
<dbReference type="PROSITE" id="PS51257">
    <property type="entry name" value="PROKAR_LIPOPROTEIN"/>
    <property type="match status" value="1"/>
</dbReference>
<dbReference type="AlphaFoldDB" id="A0A1G6JR52"/>
<gene>
    <name evidence="2" type="ORF">SAMN05421737_10666</name>
</gene>
<accession>A0A1G6JR52</accession>